<feature type="domain" description="Nudix hydrolase" evidence="6">
    <location>
        <begin position="11"/>
        <end position="171"/>
    </location>
</feature>
<evidence type="ECO:0000256" key="4">
    <source>
        <dbReference type="ARBA" id="ARBA00022842"/>
    </source>
</evidence>
<dbReference type="InterPro" id="IPR020084">
    <property type="entry name" value="NUDIX_hydrolase_CS"/>
</dbReference>
<proteinExistence type="inferred from homology"/>
<dbReference type="Gene3D" id="3.90.79.10">
    <property type="entry name" value="Nucleoside Triphosphate Pyrophosphohydrolase"/>
    <property type="match status" value="1"/>
</dbReference>
<accession>A0A1G9KKJ8</accession>
<reference evidence="8" key="1">
    <citation type="submission" date="2016-10" db="EMBL/GenBank/DDBJ databases">
        <authorList>
            <person name="Varghese N."/>
            <person name="Submissions S."/>
        </authorList>
    </citation>
    <scope>NUCLEOTIDE SEQUENCE [LARGE SCALE GENOMIC DNA]</scope>
    <source>
        <strain evidence="8">DSM 45419</strain>
    </source>
</reference>
<dbReference type="STRING" id="1137991.SAMN05660642_00061"/>
<comment type="similarity">
    <text evidence="2 5">Belongs to the Nudix hydrolase family.</text>
</comment>
<dbReference type="SUPFAM" id="SSF55811">
    <property type="entry name" value="Nudix"/>
    <property type="match status" value="1"/>
</dbReference>
<keyword evidence="3 5" id="KW-0378">Hydrolase</keyword>
<dbReference type="GO" id="GO:0016787">
    <property type="term" value="F:hydrolase activity"/>
    <property type="evidence" value="ECO:0007669"/>
    <property type="project" value="UniProtKB-KW"/>
</dbReference>
<evidence type="ECO:0000313" key="7">
    <source>
        <dbReference type="EMBL" id="SDL50340.1"/>
    </source>
</evidence>
<dbReference type="EMBL" id="FNHE01000001">
    <property type="protein sequence ID" value="SDL50340.1"/>
    <property type="molecule type" value="Genomic_DNA"/>
</dbReference>
<dbReference type="PANTHER" id="PTHR43046:SF12">
    <property type="entry name" value="GDP-MANNOSE MANNOSYL HYDROLASE"/>
    <property type="match status" value="1"/>
</dbReference>
<organism evidence="7 8">
    <name type="scientific">Geodermatophilus siccatus</name>
    <dbReference type="NCBI Taxonomy" id="1137991"/>
    <lineage>
        <taxon>Bacteria</taxon>
        <taxon>Bacillati</taxon>
        <taxon>Actinomycetota</taxon>
        <taxon>Actinomycetes</taxon>
        <taxon>Geodermatophilales</taxon>
        <taxon>Geodermatophilaceae</taxon>
        <taxon>Geodermatophilus</taxon>
    </lineage>
</organism>
<dbReference type="Proteomes" id="UP000198680">
    <property type="component" value="Unassembled WGS sequence"/>
</dbReference>
<dbReference type="InterPro" id="IPR020476">
    <property type="entry name" value="Nudix_hydrolase"/>
</dbReference>
<keyword evidence="8" id="KW-1185">Reference proteome</keyword>
<dbReference type="PRINTS" id="PR00502">
    <property type="entry name" value="NUDIXFAMILY"/>
</dbReference>
<evidence type="ECO:0000313" key="8">
    <source>
        <dbReference type="Proteomes" id="UP000198680"/>
    </source>
</evidence>
<dbReference type="PROSITE" id="PS00893">
    <property type="entry name" value="NUDIX_BOX"/>
    <property type="match status" value="1"/>
</dbReference>
<dbReference type="AlphaFoldDB" id="A0A1G9KKJ8"/>
<dbReference type="InterPro" id="IPR015797">
    <property type="entry name" value="NUDIX_hydrolase-like_dom_sf"/>
</dbReference>
<evidence type="ECO:0000256" key="2">
    <source>
        <dbReference type="ARBA" id="ARBA00005582"/>
    </source>
</evidence>
<name>A0A1G9KKJ8_9ACTN</name>
<dbReference type="InterPro" id="IPR000086">
    <property type="entry name" value="NUDIX_hydrolase_dom"/>
</dbReference>
<protein>
    <submittedName>
        <fullName evidence="7">8-oxo-dGTP pyrophosphatase MutT, NUDIX family</fullName>
    </submittedName>
</protein>
<evidence type="ECO:0000256" key="5">
    <source>
        <dbReference type="RuleBase" id="RU003476"/>
    </source>
</evidence>
<keyword evidence="4" id="KW-0460">Magnesium</keyword>
<evidence type="ECO:0000259" key="6">
    <source>
        <dbReference type="PROSITE" id="PS51462"/>
    </source>
</evidence>
<evidence type="ECO:0000256" key="3">
    <source>
        <dbReference type="ARBA" id="ARBA00022801"/>
    </source>
</evidence>
<dbReference type="PROSITE" id="PS51462">
    <property type="entry name" value="NUDIX"/>
    <property type="match status" value="1"/>
</dbReference>
<evidence type="ECO:0000256" key="1">
    <source>
        <dbReference type="ARBA" id="ARBA00001946"/>
    </source>
</evidence>
<dbReference type="PANTHER" id="PTHR43046">
    <property type="entry name" value="GDP-MANNOSE MANNOSYL HYDROLASE"/>
    <property type="match status" value="1"/>
</dbReference>
<dbReference type="Pfam" id="PF00293">
    <property type="entry name" value="NUDIX"/>
    <property type="match status" value="1"/>
</dbReference>
<gene>
    <name evidence="7" type="ORF">SAMN05660642_00061</name>
</gene>
<sequence>MTGRRVGGRALVRPTARVVVLDPSGRVLLLGARLTDPAVPPGDVLFWYTPGGGVEPGEGVREAAARELAEEIGLVVDPAQLEGPVWFRRHVGPFAGVQIDSRETFFVLRDVVHEVDASGRTELERLGAEPHRWWSAEEVAASGETFAPRELADLLPDLSAGPWTGPPRFVG</sequence>
<comment type="cofactor">
    <cofactor evidence="1">
        <name>Mg(2+)</name>
        <dbReference type="ChEBI" id="CHEBI:18420"/>
    </cofactor>
</comment>